<dbReference type="GO" id="GO:0033962">
    <property type="term" value="P:P-body assembly"/>
    <property type="evidence" value="ECO:0007669"/>
    <property type="project" value="TreeGrafter"/>
</dbReference>
<evidence type="ECO:0000256" key="3">
    <source>
        <dbReference type="PROSITE-ProRule" id="PRU00869"/>
    </source>
</evidence>
<dbReference type="SUPFAM" id="SSF50182">
    <property type="entry name" value="Sm-like ribonucleoproteins"/>
    <property type="match status" value="1"/>
</dbReference>
<feature type="domain" description="Sm" evidence="8">
    <location>
        <begin position="1"/>
        <end position="82"/>
    </location>
</feature>
<evidence type="ECO:0000259" key="7">
    <source>
        <dbReference type="PROSITE" id="PS51536"/>
    </source>
</evidence>
<keyword evidence="10" id="KW-1185">Reference proteome</keyword>
<evidence type="ECO:0000256" key="1">
    <source>
        <dbReference type="ARBA" id="ARBA00010415"/>
    </source>
</evidence>
<dbReference type="AlphaFoldDB" id="A0A8I6SBV5"/>
<dbReference type="PROSITE" id="PS51513">
    <property type="entry name" value="FFD"/>
    <property type="match status" value="1"/>
</dbReference>
<feature type="region of interest" description="Disordered" evidence="4">
    <location>
        <begin position="172"/>
        <end position="306"/>
    </location>
</feature>
<feature type="short sequence motif" description="FFD box" evidence="2">
    <location>
        <begin position="371"/>
        <end position="387"/>
    </location>
</feature>
<dbReference type="PANTHER" id="PTHR13586">
    <property type="entry name" value="SCD6 PROTEIN-RELATED"/>
    <property type="match status" value="1"/>
</dbReference>
<dbReference type="OMA" id="EQFSDMF"/>
<dbReference type="InterPro" id="IPR025768">
    <property type="entry name" value="TFG_box"/>
</dbReference>
<feature type="region of interest" description="Disordered" evidence="4">
    <location>
        <begin position="443"/>
        <end position="471"/>
    </location>
</feature>
<dbReference type="GO" id="GO:0000932">
    <property type="term" value="C:P-body"/>
    <property type="evidence" value="ECO:0007669"/>
    <property type="project" value="TreeGrafter"/>
</dbReference>
<evidence type="ECO:0000313" key="9">
    <source>
        <dbReference type="EnsemblMetazoa" id="XP_024080849.1"/>
    </source>
</evidence>
<dbReference type="PROSITE" id="PS51512">
    <property type="entry name" value="DFDF"/>
    <property type="match status" value="1"/>
</dbReference>
<feature type="compositionally biased region" description="Low complexity" evidence="4">
    <location>
        <begin position="225"/>
        <end position="245"/>
    </location>
</feature>
<dbReference type="GO" id="GO:0034063">
    <property type="term" value="P:stress granule assembly"/>
    <property type="evidence" value="ECO:0007669"/>
    <property type="project" value="TreeGrafter"/>
</dbReference>
<dbReference type="Proteomes" id="UP000494040">
    <property type="component" value="Unassembled WGS sequence"/>
</dbReference>
<feature type="short sequence motif" description="TFG box" evidence="3">
    <location>
        <begin position="395"/>
        <end position="415"/>
    </location>
</feature>
<sequence>MSSSDMPELGSKISLISKADIRYEGKLFTVDPQECTIALANVKSFGTEDRQTTHPVPPQNQIYDYILFRASDIKDISVVPPTQLLYDPAILQLSATPAMGNSNRFSNAPVSASSQAETNTGYHPIIGNMSSGQYQGFNPMQSGLQTLARPSPSEFLHQGNLGYVLDFLSGSRSSTPGLHKPSPSMDQATQANRKSSPPHQEVRNRNQREMGNRMDKQITRTFNMRNDNYNQNRNRNNYNQQSHQNHQNRDSNGPKSWGQQQQSKNNQQQGLGQMNRINKGQRTQQRQQQNFPRAPGASRKQQQPLKFESDYDFDKANNEFEEIRSKLSSMKIETQNAAPAAPVLNGDDKKDDSGNETVIGNDVEALQEDVFFYNKTKSFFDNISCEAVERSKGSIQRIDWRKERKLNTETFGFLSARRGGNGMYRGGQRGGYYYQGGGRGGYGYGGRGNFRPFRQTKPTPRPQQQPQAANA</sequence>
<dbReference type="InterPro" id="IPR025609">
    <property type="entry name" value="Lsm14-like_N"/>
</dbReference>
<evidence type="ECO:0000256" key="2">
    <source>
        <dbReference type="PROSITE-ProRule" id="PRU00846"/>
    </source>
</evidence>
<dbReference type="PROSITE" id="PS52002">
    <property type="entry name" value="SM"/>
    <property type="match status" value="1"/>
</dbReference>
<protein>
    <recommendedName>
        <fullName evidence="11">Trailer hitch</fullName>
    </recommendedName>
</protein>
<dbReference type="PANTHER" id="PTHR13586:SF0">
    <property type="entry name" value="TRAILER HITCH, ISOFORM H"/>
    <property type="match status" value="1"/>
</dbReference>
<feature type="domain" description="TFG box profile" evidence="7">
    <location>
        <begin position="395"/>
        <end position="415"/>
    </location>
</feature>
<dbReference type="InterPro" id="IPR025761">
    <property type="entry name" value="FFD_box"/>
</dbReference>
<dbReference type="Pfam" id="PF12701">
    <property type="entry name" value="LSM14"/>
    <property type="match status" value="1"/>
</dbReference>
<dbReference type="Pfam" id="PF09532">
    <property type="entry name" value="FDF"/>
    <property type="match status" value="1"/>
</dbReference>
<feature type="compositionally biased region" description="Low complexity" evidence="4">
    <location>
        <begin position="449"/>
        <end position="471"/>
    </location>
</feature>
<feature type="region of interest" description="Disordered" evidence="4">
    <location>
        <begin position="334"/>
        <end position="356"/>
    </location>
</feature>
<dbReference type="InterPro" id="IPR010920">
    <property type="entry name" value="LSM_dom_sf"/>
</dbReference>
<evidence type="ECO:0000256" key="4">
    <source>
        <dbReference type="SAM" id="MobiDB-lite"/>
    </source>
</evidence>
<evidence type="ECO:0000259" key="5">
    <source>
        <dbReference type="PROSITE" id="PS51512"/>
    </source>
</evidence>
<dbReference type="Gene3D" id="2.30.30.100">
    <property type="match status" value="1"/>
</dbReference>
<dbReference type="SMART" id="SM01271">
    <property type="entry name" value="LSM14"/>
    <property type="match status" value="1"/>
</dbReference>
<dbReference type="GO" id="GO:0003729">
    <property type="term" value="F:mRNA binding"/>
    <property type="evidence" value="ECO:0007669"/>
    <property type="project" value="TreeGrafter"/>
</dbReference>
<evidence type="ECO:0000259" key="6">
    <source>
        <dbReference type="PROSITE" id="PS51513"/>
    </source>
</evidence>
<dbReference type="CDD" id="cd01736">
    <property type="entry name" value="LSm14_N"/>
    <property type="match status" value="1"/>
</dbReference>
<dbReference type="OrthoDB" id="21539at2759"/>
<name>A0A8I6SBV5_CIMLE</name>
<feature type="domain" description="FFD box profile" evidence="6">
    <location>
        <begin position="371"/>
        <end position="387"/>
    </location>
</feature>
<dbReference type="InterPro" id="IPR019050">
    <property type="entry name" value="FDF_dom"/>
</dbReference>
<evidence type="ECO:0000313" key="10">
    <source>
        <dbReference type="Proteomes" id="UP000494040"/>
    </source>
</evidence>
<dbReference type="SMART" id="SM01199">
    <property type="entry name" value="FDF"/>
    <property type="match status" value="1"/>
</dbReference>
<feature type="domain" description="DFDF" evidence="5">
    <location>
        <begin position="299"/>
        <end position="335"/>
    </location>
</feature>
<evidence type="ECO:0008006" key="11">
    <source>
        <dbReference type="Google" id="ProtNLM"/>
    </source>
</evidence>
<evidence type="ECO:0000259" key="8">
    <source>
        <dbReference type="PROSITE" id="PS52002"/>
    </source>
</evidence>
<dbReference type="EnsemblMetazoa" id="XM_024225081.1">
    <property type="protein sequence ID" value="XP_024080849.1"/>
    <property type="gene ID" value="LOC106667418"/>
</dbReference>
<dbReference type="PROSITE" id="PS51536">
    <property type="entry name" value="TFG"/>
    <property type="match status" value="1"/>
</dbReference>
<dbReference type="InterPro" id="IPR047575">
    <property type="entry name" value="Sm"/>
</dbReference>
<dbReference type="RefSeq" id="XP_024080849.1">
    <property type="nucleotide sequence ID" value="XM_024225081.1"/>
</dbReference>
<accession>A0A8I6SBV5</accession>
<reference evidence="9" key="1">
    <citation type="submission" date="2022-01" db="UniProtKB">
        <authorList>
            <consortium name="EnsemblMetazoa"/>
        </authorList>
    </citation>
    <scope>IDENTIFICATION</scope>
</reference>
<proteinExistence type="inferred from homology"/>
<dbReference type="GeneID" id="106667418"/>
<organism evidence="9 10">
    <name type="scientific">Cimex lectularius</name>
    <name type="common">Bed bug</name>
    <name type="synonym">Acanthia lectularia</name>
    <dbReference type="NCBI Taxonomy" id="79782"/>
    <lineage>
        <taxon>Eukaryota</taxon>
        <taxon>Metazoa</taxon>
        <taxon>Ecdysozoa</taxon>
        <taxon>Arthropoda</taxon>
        <taxon>Hexapoda</taxon>
        <taxon>Insecta</taxon>
        <taxon>Pterygota</taxon>
        <taxon>Neoptera</taxon>
        <taxon>Paraneoptera</taxon>
        <taxon>Hemiptera</taxon>
        <taxon>Heteroptera</taxon>
        <taxon>Panheteroptera</taxon>
        <taxon>Cimicomorpha</taxon>
        <taxon>Cimicidae</taxon>
        <taxon>Cimex</taxon>
    </lineage>
</organism>
<feature type="compositionally biased region" description="Basic and acidic residues" evidence="4">
    <location>
        <begin position="200"/>
        <end position="218"/>
    </location>
</feature>
<dbReference type="InterPro" id="IPR025762">
    <property type="entry name" value="DFDF"/>
</dbReference>
<comment type="similarity">
    <text evidence="1">Belongs to the LSM14 family.</text>
</comment>
<feature type="compositionally biased region" description="Low complexity" evidence="4">
    <location>
        <begin position="258"/>
        <end position="273"/>
    </location>
</feature>
<feature type="compositionally biased region" description="Polar residues" evidence="4">
    <location>
        <begin position="184"/>
        <end position="198"/>
    </location>
</feature>